<dbReference type="GO" id="GO:0005525">
    <property type="term" value="F:GTP binding"/>
    <property type="evidence" value="ECO:0007669"/>
    <property type="project" value="UniProtKB-UniRule"/>
</dbReference>
<keyword evidence="5 6" id="KW-0342">GTP-binding</keyword>
<dbReference type="Proteomes" id="UP000473681">
    <property type="component" value="Unassembled WGS sequence"/>
</dbReference>
<dbReference type="InterPro" id="IPR027417">
    <property type="entry name" value="P-loop_NTPase"/>
</dbReference>
<dbReference type="InterPro" id="IPR016496">
    <property type="entry name" value="GTPase_HflX"/>
</dbReference>
<evidence type="ECO:0000256" key="5">
    <source>
        <dbReference type="ARBA" id="ARBA00023134"/>
    </source>
</evidence>
<dbReference type="EMBL" id="SWVK01000018">
    <property type="protein sequence ID" value="NFN36004.1"/>
    <property type="molecule type" value="Genomic_DNA"/>
</dbReference>
<evidence type="ECO:0000256" key="2">
    <source>
        <dbReference type="ARBA" id="ARBA00022723"/>
    </source>
</evidence>
<dbReference type="AlphaFoldDB" id="A0A0C2SIZ7"/>
<evidence type="ECO:0000259" key="7">
    <source>
        <dbReference type="PROSITE" id="PS51705"/>
    </source>
</evidence>
<comment type="caution">
    <text evidence="8">The sequence shown here is derived from an EMBL/GenBank/DDBJ whole genome shotgun (WGS) entry which is preliminary data.</text>
</comment>
<dbReference type="InterPro" id="IPR032305">
    <property type="entry name" value="GTP-bd_M"/>
</dbReference>
<proteinExistence type="inferred from homology"/>
<dbReference type="PROSITE" id="PS51705">
    <property type="entry name" value="G_HFLX"/>
    <property type="match status" value="1"/>
</dbReference>
<dbReference type="PANTHER" id="PTHR10229:SF0">
    <property type="entry name" value="GTP-BINDING PROTEIN 6-RELATED"/>
    <property type="match status" value="1"/>
</dbReference>
<keyword evidence="4" id="KW-0460">Magnesium</keyword>
<keyword evidence="1 6" id="KW-0963">Cytoplasm</keyword>
<dbReference type="Pfam" id="PF16360">
    <property type="entry name" value="GTP-bdg_M"/>
    <property type="match status" value="1"/>
</dbReference>
<dbReference type="PANTHER" id="PTHR10229">
    <property type="entry name" value="GTP-BINDING PROTEIN HFLX"/>
    <property type="match status" value="1"/>
</dbReference>
<dbReference type="GO" id="GO:0046872">
    <property type="term" value="F:metal ion binding"/>
    <property type="evidence" value="ECO:0007669"/>
    <property type="project" value="UniProtKB-KW"/>
</dbReference>
<comment type="subcellular location">
    <subcellularLocation>
        <location evidence="6">Cytoplasm</location>
    </subcellularLocation>
    <text evidence="6">May associate with membranes.</text>
</comment>
<dbReference type="NCBIfam" id="TIGR03156">
    <property type="entry name" value="GTP_HflX"/>
    <property type="match status" value="1"/>
</dbReference>
<dbReference type="HAMAP" id="MF_00900">
    <property type="entry name" value="GTPase_HflX"/>
    <property type="match status" value="1"/>
</dbReference>
<dbReference type="RefSeq" id="WP_012450248.1">
    <property type="nucleotide sequence ID" value="NZ_CP010520.1"/>
</dbReference>
<comment type="function">
    <text evidence="6">GTPase that associates with the 50S ribosomal subunit and may have a role during protein synthesis or ribosome biogenesis.</text>
</comment>
<organism evidence="8 11">
    <name type="scientific">Clostridium botulinum</name>
    <dbReference type="NCBI Taxonomy" id="1491"/>
    <lineage>
        <taxon>Bacteria</taxon>
        <taxon>Bacillati</taxon>
        <taxon>Bacillota</taxon>
        <taxon>Clostridia</taxon>
        <taxon>Eubacteriales</taxon>
        <taxon>Clostridiaceae</taxon>
        <taxon>Clostridium</taxon>
    </lineage>
</organism>
<dbReference type="SUPFAM" id="SSF52540">
    <property type="entry name" value="P-loop containing nucleoside triphosphate hydrolases"/>
    <property type="match status" value="1"/>
</dbReference>
<dbReference type="OrthoDB" id="9812272at2"/>
<evidence type="ECO:0000256" key="4">
    <source>
        <dbReference type="ARBA" id="ARBA00022842"/>
    </source>
</evidence>
<feature type="domain" description="Hflx-type G" evidence="7">
    <location>
        <begin position="365"/>
        <end position="548"/>
    </location>
</feature>
<dbReference type="Proteomes" id="UP000476820">
    <property type="component" value="Unassembled WGS sequence"/>
</dbReference>
<dbReference type="InterPro" id="IPR025121">
    <property type="entry name" value="GTPase_HflX_N"/>
</dbReference>
<evidence type="ECO:0000313" key="9">
    <source>
        <dbReference type="EMBL" id="NFN36004.1"/>
    </source>
</evidence>
<comment type="similarity">
    <text evidence="6">Belongs to the TRAFAC class OBG-HflX-like GTPase superfamily. HflX GTPase family.</text>
</comment>
<evidence type="ECO:0000313" key="10">
    <source>
        <dbReference type="Proteomes" id="UP000473681"/>
    </source>
</evidence>
<dbReference type="Gene3D" id="6.10.250.2860">
    <property type="match status" value="1"/>
</dbReference>
<evidence type="ECO:0000313" key="11">
    <source>
        <dbReference type="Proteomes" id="UP000476820"/>
    </source>
</evidence>
<dbReference type="EMBL" id="SWOV01000002">
    <property type="protein sequence ID" value="NFF86547.1"/>
    <property type="molecule type" value="Genomic_DNA"/>
</dbReference>
<reference evidence="10 11" key="1">
    <citation type="submission" date="2019-04" db="EMBL/GenBank/DDBJ databases">
        <title>Genome sequencing of Clostridium botulinum Groups I-IV and Clostridium butyricum.</title>
        <authorList>
            <person name="Brunt J."/>
            <person name="Van Vliet A.H.M."/>
            <person name="Stringer S.C."/>
            <person name="Carter A.T."/>
            <person name="Peck M.W."/>
        </authorList>
    </citation>
    <scope>NUCLEOTIDE SEQUENCE [LARGE SCALE GENOMIC DNA]</scope>
    <source>
        <strain evidence="8 11">1605</strain>
        <strain evidence="9 10">CB-K-33E</strain>
    </source>
</reference>
<dbReference type="InterPro" id="IPR030394">
    <property type="entry name" value="G_HFLX_dom"/>
</dbReference>
<dbReference type="Gene3D" id="3.40.50.11060">
    <property type="entry name" value="GTPase HflX, N-terminal domain"/>
    <property type="match status" value="1"/>
</dbReference>
<dbReference type="CDD" id="cd01878">
    <property type="entry name" value="HflX"/>
    <property type="match status" value="1"/>
</dbReference>
<dbReference type="Pfam" id="PF13167">
    <property type="entry name" value="GTP-bdg_N"/>
    <property type="match status" value="1"/>
</dbReference>
<keyword evidence="2" id="KW-0479">Metal-binding</keyword>
<name>A0A0C2SIZ7_CLOBO</name>
<evidence type="ECO:0000313" key="8">
    <source>
        <dbReference type="EMBL" id="NFF86547.1"/>
    </source>
</evidence>
<dbReference type="InterPro" id="IPR006073">
    <property type="entry name" value="GTP-bd"/>
</dbReference>
<gene>
    <name evidence="6 8" type="primary">hflX</name>
    <name evidence="8" type="ORF">FC774_01300</name>
    <name evidence="9" type="ORF">FDB51_12890</name>
</gene>
<comment type="subunit">
    <text evidence="6">Monomer. Associates with the 50S ribosomal subunit.</text>
</comment>
<dbReference type="InterPro" id="IPR042108">
    <property type="entry name" value="GTPase_HflX_N_sf"/>
</dbReference>
<evidence type="ECO:0000256" key="6">
    <source>
        <dbReference type="HAMAP-Rule" id="MF_00900"/>
    </source>
</evidence>
<protein>
    <recommendedName>
        <fullName evidence="6">GTPase HflX</fullName>
    </recommendedName>
    <alternativeName>
        <fullName evidence="6">GTP-binding protein HflX</fullName>
    </alternativeName>
</protein>
<evidence type="ECO:0000256" key="1">
    <source>
        <dbReference type="ARBA" id="ARBA00022490"/>
    </source>
</evidence>
<dbReference type="GO" id="GO:0043022">
    <property type="term" value="F:ribosome binding"/>
    <property type="evidence" value="ECO:0007669"/>
    <property type="project" value="TreeGrafter"/>
</dbReference>
<dbReference type="GO" id="GO:0005737">
    <property type="term" value="C:cytoplasm"/>
    <property type="evidence" value="ECO:0007669"/>
    <property type="project" value="UniProtKB-SubCell"/>
</dbReference>
<sequence>MIEGNIDGIRNSILSELEKIHSIRTSKDEICNLEILNIIAKVSANIEREVSVAINRKGNVTSVAIGDSTSVEVPLIDISEKRLSGVRVIHTHPNGYCNLSALDVTALLKLKLDAIVSVAITEEGEIRDFSLGLLRLYNNKLEYDENMNLSLEEITSINILDKIKFIENLIKVNDVIEETGEKAILVGSDTKESLEELEELTKACNIPVLQTVFQSRNKIDPSFFIGRGKVLEIASIRQIERANVIIFDDELTGSQVRNLEAALGAKVIDRTTLILEIFATRAKSKEAKIQVELAQLKYRLSRLQGLGTILSRTGGGIGTRGPGEKKLETDRRHIMETIYDLRKELKRIKKTREVQREKRNKESIPKVSLAGYTNAGKSTLRNVLCDLSARKDTVGKEKVFEADMLFATLDTTTRALTLKNKGLITLTDTVGFVRKLPHDLVEAFKSTLEEVIFSDILCHVVDVSSETAIEQYKAVNEVLTELEAIDKETILVLNKIDKATEEQINNFIEFIENDETNKDQVIIKISAKEGINLEEFLSLIEEKLPYNYKKAEYLIPYDKSNMQSFLHRNGRVLEEDYRDNGTFMIVEVDDEVYNKTKEYVLNVLS</sequence>
<evidence type="ECO:0000256" key="3">
    <source>
        <dbReference type="ARBA" id="ARBA00022741"/>
    </source>
</evidence>
<dbReference type="FunFam" id="3.40.50.11060:FF:000001">
    <property type="entry name" value="GTPase HflX"/>
    <property type="match status" value="1"/>
</dbReference>
<dbReference type="GO" id="GO:0003924">
    <property type="term" value="F:GTPase activity"/>
    <property type="evidence" value="ECO:0007669"/>
    <property type="project" value="UniProtKB-UniRule"/>
</dbReference>
<keyword evidence="3 6" id="KW-0547">Nucleotide-binding</keyword>
<accession>A0A0C2SIZ7</accession>
<dbReference type="Gene3D" id="3.40.50.300">
    <property type="entry name" value="P-loop containing nucleotide triphosphate hydrolases"/>
    <property type="match status" value="1"/>
</dbReference>
<dbReference type="Pfam" id="PF01926">
    <property type="entry name" value="MMR_HSR1"/>
    <property type="match status" value="1"/>
</dbReference>